<dbReference type="InterPro" id="IPR001279">
    <property type="entry name" value="Metallo-B-lactamas"/>
</dbReference>
<dbReference type="Gene3D" id="3.60.15.10">
    <property type="entry name" value="Ribonuclease Z/Hydroxyacylglutathione hydrolase-like"/>
    <property type="match status" value="1"/>
</dbReference>
<dbReference type="EMBL" id="UOFC01000114">
    <property type="protein sequence ID" value="VAW46834.1"/>
    <property type="molecule type" value="Genomic_DNA"/>
</dbReference>
<evidence type="ECO:0000259" key="2">
    <source>
        <dbReference type="SMART" id="SM00849"/>
    </source>
</evidence>
<evidence type="ECO:0000313" key="3">
    <source>
        <dbReference type="EMBL" id="VAW46834.1"/>
    </source>
</evidence>
<keyword evidence="3" id="KW-0378">Hydrolase</keyword>
<organism evidence="3">
    <name type="scientific">hydrothermal vent metagenome</name>
    <dbReference type="NCBI Taxonomy" id="652676"/>
    <lineage>
        <taxon>unclassified sequences</taxon>
        <taxon>metagenomes</taxon>
        <taxon>ecological metagenomes</taxon>
    </lineage>
</organism>
<dbReference type="PANTHER" id="PTHR43084">
    <property type="entry name" value="PERSULFIDE DIOXYGENASE ETHE1"/>
    <property type="match status" value="1"/>
</dbReference>
<reference evidence="3" key="1">
    <citation type="submission" date="2018-06" db="EMBL/GenBank/DDBJ databases">
        <authorList>
            <person name="Zhirakovskaya E."/>
        </authorList>
    </citation>
    <scope>NUCLEOTIDE SEQUENCE</scope>
</reference>
<evidence type="ECO:0000256" key="1">
    <source>
        <dbReference type="ARBA" id="ARBA00022723"/>
    </source>
</evidence>
<keyword evidence="1" id="KW-0479">Metal-binding</keyword>
<dbReference type="InterPro" id="IPR036866">
    <property type="entry name" value="RibonucZ/Hydroxyglut_hydro"/>
</dbReference>
<dbReference type="PANTHER" id="PTHR43084:SF1">
    <property type="entry name" value="PERSULFIDE DIOXYGENASE ETHE1, MITOCHONDRIAL"/>
    <property type="match status" value="1"/>
</dbReference>
<dbReference type="GO" id="GO:0070813">
    <property type="term" value="P:hydrogen sulfide metabolic process"/>
    <property type="evidence" value="ECO:0007669"/>
    <property type="project" value="TreeGrafter"/>
</dbReference>
<dbReference type="CDD" id="cd07724">
    <property type="entry name" value="POD-like_MBL-fold"/>
    <property type="match status" value="1"/>
</dbReference>
<dbReference type="GO" id="GO:0050313">
    <property type="term" value="F:sulfur dioxygenase activity"/>
    <property type="evidence" value="ECO:0007669"/>
    <property type="project" value="InterPro"/>
</dbReference>
<protein>
    <submittedName>
        <fullName evidence="3">MBL-fold metallo-hydrolase superfamily</fullName>
    </submittedName>
</protein>
<dbReference type="SUPFAM" id="SSF56281">
    <property type="entry name" value="Metallo-hydrolase/oxidoreductase"/>
    <property type="match status" value="1"/>
</dbReference>
<proteinExistence type="predicted"/>
<gene>
    <name evidence="3" type="ORF">MNBD_GAMMA03-1092</name>
</gene>
<dbReference type="SMART" id="SM00849">
    <property type="entry name" value="Lactamase_B"/>
    <property type="match status" value="1"/>
</dbReference>
<dbReference type="AlphaFoldDB" id="A0A3B0WT16"/>
<dbReference type="GO" id="GO:0016787">
    <property type="term" value="F:hydrolase activity"/>
    <property type="evidence" value="ECO:0007669"/>
    <property type="project" value="UniProtKB-KW"/>
</dbReference>
<dbReference type="InterPro" id="IPR044528">
    <property type="entry name" value="POD-like_MBL-fold"/>
</dbReference>
<feature type="non-terminal residue" evidence="3">
    <location>
        <position position="1"/>
    </location>
</feature>
<accession>A0A3B0WT16</accession>
<dbReference type="InterPro" id="IPR051682">
    <property type="entry name" value="Mito_Persulfide_Diox"/>
</dbReference>
<sequence>SFYHAATYTWSHLLSCPETKKCILIDPVLDYTASNGRIYTESSDEILDYIHENLYDLLMILETHAHADHITAAAYFKQKLSCKVAIGKEIVSVQKVFKNIFNLARDFDTNGSQFNLLLSDGDEIQFGKCTINAIHTPGHTNDSMSYKSGNNIFIGDTLLSPDYGTARCDFPGGDAEKLFDSIQKLYQFDDENKMYLCHDYPPSSRNAMAWFTVGNQKTNNVHIKDSTNKKEFVTLRRHRDKSLKQPKLIIPSIQINIAAGLLPPKEANGVAYLKIPLNVLGKPNN</sequence>
<name>A0A3B0WT16_9ZZZZ</name>
<dbReference type="GO" id="GO:0006749">
    <property type="term" value="P:glutathione metabolic process"/>
    <property type="evidence" value="ECO:0007669"/>
    <property type="project" value="InterPro"/>
</dbReference>
<dbReference type="GO" id="GO:0046872">
    <property type="term" value="F:metal ion binding"/>
    <property type="evidence" value="ECO:0007669"/>
    <property type="project" value="UniProtKB-KW"/>
</dbReference>
<feature type="domain" description="Metallo-beta-lactamase" evidence="2">
    <location>
        <begin position="8"/>
        <end position="198"/>
    </location>
</feature>
<dbReference type="Pfam" id="PF00753">
    <property type="entry name" value="Lactamase_B"/>
    <property type="match status" value="1"/>
</dbReference>